<dbReference type="Pfam" id="PF07980">
    <property type="entry name" value="SusD_RagB"/>
    <property type="match status" value="1"/>
</dbReference>
<evidence type="ECO:0000256" key="1">
    <source>
        <dbReference type="ARBA" id="ARBA00004442"/>
    </source>
</evidence>
<evidence type="ECO:0000313" key="9">
    <source>
        <dbReference type="Proteomes" id="UP000198510"/>
    </source>
</evidence>
<sequence>MKKYCLLLSVALLSGCSDLLEEEPRDQLAQETFFRTADDARAAVFGIYSPLRSADTYGSWYPAIMANLDDYTLGRGSQVAISEYQGFDGTNIARAERIWRDLYQSINFANIALQGIPDIPMDEAEKAALLAEARFMRAFNYFTLVRNYGAVPIRQEPVVTDDQIGAPRRPVSDVYAFIEADLYVAEQALPDEPAQPGRPTKWAAKTMLADVYLTTEQWEKARDKAEEVIASDKFALVPVSSSDDFEQIYGPTEVTNSEEIFAFKFTRVAGLGWSFVIFPYASDTPYSPGGYRAFFAKPTFPLIANWDDADLRKDFNLYTTYVSTSSGQATSLPENESIGFRKYRDGQAPSTSAYGNDYYFYRYPDALLIYAEAASMANNGPTAEAVERLNMVKRRAYGFAPTAPSAVDVALAGQTATSFRTAVLTERAYEFMLESKRWLDLKRAGIVKETIREALGKEVADAHLLWPIPRSEIDNNPDIGPEDQNPGY</sequence>
<evidence type="ECO:0000256" key="2">
    <source>
        <dbReference type="ARBA" id="ARBA00006275"/>
    </source>
</evidence>
<dbReference type="InterPro" id="IPR033985">
    <property type="entry name" value="SusD-like_N"/>
</dbReference>
<keyword evidence="3" id="KW-0732">Signal</keyword>
<accession>A0A1G9REZ7</accession>
<evidence type="ECO:0000313" key="8">
    <source>
        <dbReference type="EMBL" id="SDM21872.1"/>
    </source>
</evidence>
<keyword evidence="5" id="KW-0998">Cell outer membrane</keyword>
<dbReference type="SUPFAM" id="SSF48452">
    <property type="entry name" value="TPR-like"/>
    <property type="match status" value="1"/>
</dbReference>
<dbReference type="Pfam" id="PF14322">
    <property type="entry name" value="SusD-like_3"/>
    <property type="match status" value="1"/>
</dbReference>
<comment type="similarity">
    <text evidence="2">Belongs to the SusD family.</text>
</comment>
<evidence type="ECO:0000256" key="3">
    <source>
        <dbReference type="ARBA" id="ARBA00022729"/>
    </source>
</evidence>
<dbReference type="STRING" id="1075417.SAMN05421823_111137"/>
<dbReference type="EMBL" id="FNFO01000011">
    <property type="protein sequence ID" value="SDM21872.1"/>
    <property type="molecule type" value="Genomic_DNA"/>
</dbReference>
<reference evidence="8 9" key="1">
    <citation type="submission" date="2016-10" db="EMBL/GenBank/DDBJ databases">
        <authorList>
            <person name="de Groot N.N."/>
        </authorList>
    </citation>
    <scope>NUCLEOTIDE SEQUENCE [LARGE SCALE GENOMIC DNA]</scope>
    <source>
        <strain evidence="8 9">DSM 25186</strain>
    </source>
</reference>
<feature type="domain" description="SusD-like N-terminal" evidence="7">
    <location>
        <begin position="93"/>
        <end position="213"/>
    </location>
</feature>
<feature type="domain" description="RagB/SusD" evidence="6">
    <location>
        <begin position="321"/>
        <end position="488"/>
    </location>
</feature>
<dbReference type="GO" id="GO:0009279">
    <property type="term" value="C:cell outer membrane"/>
    <property type="evidence" value="ECO:0007669"/>
    <property type="project" value="UniProtKB-SubCell"/>
</dbReference>
<organism evidence="8 9">
    <name type="scientific">Catalinimonas alkaloidigena</name>
    <dbReference type="NCBI Taxonomy" id="1075417"/>
    <lineage>
        <taxon>Bacteria</taxon>
        <taxon>Pseudomonadati</taxon>
        <taxon>Bacteroidota</taxon>
        <taxon>Cytophagia</taxon>
        <taxon>Cytophagales</taxon>
        <taxon>Catalimonadaceae</taxon>
        <taxon>Catalinimonas</taxon>
    </lineage>
</organism>
<dbReference type="InterPro" id="IPR011990">
    <property type="entry name" value="TPR-like_helical_dom_sf"/>
</dbReference>
<dbReference type="AlphaFoldDB" id="A0A1G9REZ7"/>
<dbReference type="Gene3D" id="1.25.40.390">
    <property type="match status" value="1"/>
</dbReference>
<dbReference type="RefSeq" id="WP_089686707.1">
    <property type="nucleotide sequence ID" value="NZ_FNFO01000011.1"/>
</dbReference>
<evidence type="ECO:0000256" key="4">
    <source>
        <dbReference type="ARBA" id="ARBA00023136"/>
    </source>
</evidence>
<name>A0A1G9REZ7_9BACT</name>
<dbReference type="OrthoDB" id="636214at2"/>
<proteinExistence type="inferred from homology"/>
<dbReference type="CDD" id="cd08977">
    <property type="entry name" value="SusD"/>
    <property type="match status" value="1"/>
</dbReference>
<gene>
    <name evidence="8" type="ORF">SAMN05421823_111137</name>
</gene>
<keyword evidence="9" id="KW-1185">Reference proteome</keyword>
<dbReference type="PROSITE" id="PS51257">
    <property type="entry name" value="PROKAR_LIPOPROTEIN"/>
    <property type="match status" value="1"/>
</dbReference>
<protein>
    <submittedName>
        <fullName evidence="8">Starch-binding associating with outer membrane</fullName>
    </submittedName>
</protein>
<evidence type="ECO:0000259" key="6">
    <source>
        <dbReference type="Pfam" id="PF07980"/>
    </source>
</evidence>
<dbReference type="Proteomes" id="UP000198510">
    <property type="component" value="Unassembled WGS sequence"/>
</dbReference>
<evidence type="ECO:0000256" key="5">
    <source>
        <dbReference type="ARBA" id="ARBA00023237"/>
    </source>
</evidence>
<dbReference type="InterPro" id="IPR012944">
    <property type="entry name" value="SusD_RagB_dom"/>
</dbReference>
<comment type="subcellular location">
    <subcellularLocation>
        <location evidence="1">Cell outer membrane</location>
    </subcellularLocation>
</comment>
<keyword evidence="4" id="KW-0472">Membrane</keyword>
<evidence type="ECO:0000259" key="7">
    <source>
        <dbReference type="Pfam" id="PF14322"/>
    </source>
</evidence>